<keyword evidence="6" id="KW-0804">Transcription</keyword>
<protein>
    <recommendedName>
        <fullName evidence="8">Polycomb protein VEFS-Box domain-containing protein</fullName>
    </recommendedName>
</protein>
<evidence type="ECO:0000313" key="10">
    <source>
        <dbReference type="Proteomes" id="UP000267821"/>
    </source>
</evidence>
<evidence type="ECO:0000256" key="7">
    <source>
        <dbReference type="SAM" id="MobiDB-lite"/>
    </source>
</evidence>
<reference evidence="9 10" key="1">
    <citation type="journal article" date="2018" name="Nat. Ecol. Evol.">
        <title>Pezizomycetes genomes reveal the molecular basis of ectomycorrhizal truffle lifestyle.</title>
        <authorList>
            <person name="Murat C."/>
            <person name="Payen T."/>
            <person name="Noel B."/>
            <person name="Kuo A."/>
            <person name="Morin E."/>
            <person name="Chen J."/>
            <person name="Kohler A."/>
            <person name="Krizsan K."/>
            <person name="Balestrini R."/>
            <person name="Da Silva C."/>
            <person name="Montanini B."/>
            <person name="Hainaut M."/>
            <person name="Levati E."/>
            <person name="Barry K.W."/>
            <person name="Belfiori B."/>
            <person name="Cichocki N."/>
            <person name="Clum A."/>
            <person name="Dockter R.B."/>
            <person name="Fauchery L."/>
            <person name="Guy J."/>
            <person name="Iotti M."/>
            <person name="Le Tacon F."/>
            <person name="Lindquist E.A."/>
            <person name="Lipzen A."/>
            <person name="Malagnac F."/>
            <person name="Mello A."/>
            <person name="Molinier V."/>
            <person name="Miyauchi S."/>
            <person name="Poulain J."/>
            <person name="Riccioni C."/>
            <person name="Rubini A."/>
            <person name="Sitrit Y."/>
            <person name="Splivallo R."/>
            <person name="Traeger S."/>
            <person name="Wang M."/>
            <person name="Zifcakova L."/>
            <person name="Wipf D."/>
            <person name="Zambonelli A."/>
            <person name="Paolocci F."/>
            <person name="Nowrousian M."/>
            <person name="Ottonello S."/>
            <person name="Baldrian P."/>
            <person name="Spatafora J.W."/>
            <person name="Henrissat B."/>
            <person name="Nagy L.G."/>
            <person name="Aury J.M."/>
            <person name="Wincker P."/>
            <person name="Grigoriev I.V."/>
            <person name="Bonfante P."/>
            <person name="Martin F.M."/>
        </authorList>
    </citation>
    <scope>NUCLEOTIDE SEQUENCE [LARGE SCALE GENOMIC DNA]</scope>
    <source>
        <strain evidence="9 10">ATCC MYA-4762</strain>
    </source>
</reference>
<keyword evidence="10" id="KW-1185">Reference proteome</keyword>
<dbReference type="AlphaFoldDB" id="A0A3N4LYQ4"/>
<evidence type="ECO:0000313" key="9">
    <source>
        <dbReference type="EMBL" id="RPB26262.1"/>
    </source>
</evidence>
<evidence type="ECO:0000256" key="4">
    <source>
        <dbReference type="ARBA" id="ARBA00022833"/>
    </source>
</evidence>
<gene>
    <name evidence="9" type="ORF">L211DRAFT_847412</name>
</gene>
<comment type="similarity">
    <text evidence="1">Belongs to the VEFS (VRN2-EMF2-FIS2-SU(Z)12) family.</text>
</comment>
<dbReference type="EMBL" id="ML121535">
    <property type="protein sequence ID" value="RPB26262.1"/>
    <property type="molecule type" value="Genomic_DNA"/>
</dbReference>
<dbReference type="Proteomes" id="UP000267821">
    <property type="component" value="Unassembled WGS sequence"/>
</dbReference>
<evidence type="ECO:0000256" key="5">
    <source>
        <dbReference type="ARBA" id="ARBA00023015"/>
    </source>
</evidence>
<evidence type="ECO:0000259" key="8">
    <source>
        <dbReference type="Pfam" id="PF09733"/>
    </source>
</evidence>
<proteinExistence type="inferred from homology"/>
<dbReference type="InterPro" id="IPR019135">
    <property type="entry name" value="Polycomb_protein_VEFS-Box"/>
</dbReference>
<keyword evidence="2" id="KW-0479">Metal-binding</keyword>
<dbReference type="OrthoDB" id="166746at2759"/>
<dbReference type="InParanoid" id="A0A3N4LYQ4"/>
<sequence length="713" mass="81424">MFSHDTAKLFSGNICLYQYQTRFRQRVFLQRNIDRALKYNEEQQQRQSQGSLLVVPAAQLESPPPAVGDVTGTRRPRIADIANRLKKEVAHTGFLEPVLKIDLTTLRGKSDERRNSMSDEGSIRVSAIVPKRPKTLRCRCVLTIFGRATTPDTRSRAKGSDRNQLLRVSELCTIVMDLEDPSSATLRLDDPIFIKASKLFVLTYRGPIKSFSLADSYYSQISLQPVDADQIWPPPLIKDIDDFILQASSSPGQRADPYTIHLIAPIPNLPQVPRKEEWLRMAVTAGSRQCENLKKRFELQMDCGWSNPFSMYTVAPEAHYPQFNRLPTPLSDKDVTPSRNVSVNYHFRRNGSDAGPDAVPGVNGALSGYNKFSVKGYTCTFCDRKEFADCNRLHFHLVTCHDLFEFQVKQKKTPRGADAFADVWVDLSRRYSGVSEKTKDPKSFLWFRPREPFNLKQILDGNWRWLNEKIAPLAPHQLQLHRERGMAAGKRTFNPENVKDLPARKKRKFIVPKPIHKLQGHVFIRGKSKRFCLEDEELSESDEEPDEDWLLMRHEETIDDFEDVGVNERTFMKMFDRHLFKERPIGYVHLPETLVRFARQNRNLLRSTNALVEFYKCCLNQIQYGMIDAEILQHCMQIVKGDEWNSTGKTDVGLGLAGPLPLDDVPPEEKGKEGQPGGEEEGDDEQLSDYEMERDDSEGPEAAPVGVRISGLK</sequence>
<feature type="compositionally biased region" description="Low complexity" evidence="7">
    <location>
        <begin position="651"/>
        <end position="663"/>
    </location>
</feature>
<evidence type="ECO:0000256" key="1">
    <source>
        <dbReference type="ARBA" id="ARBA00007416"/>
    </source>
</evidence>
<feature type="compositionally biased region" description="Acidic residues" evidence="7">
    <location>
        <begin position="678"/>
        <end position="699"/>
    </location>
</feature>
<feature type="domain" description="Polycomb protein VEFS-Box" evidence="8">
    <location>
        <begin position="532"/>
        <end position="630"/>
    </location>
</feature>
<evidence type="ECO:0000256" key="2">
    <source>
        <dbReference type="ARBA" id="ARBA00022723"/>
    </source>
</evidence>
<dbReference type="Pfam" id="PF09733">
    <property type="entry name" value="VEFS-Box"/>
    <property type="match status" value="1"/>
</dbReference>
<feature type="region of interest" description="Disordered" evidence="7">
    <location>
        <begin position="650"/>
        <end position="713"/>
    </location>
</feature>
<accession>A0A3N4LYQ4</accession>
<dbReference type="STRING" id="1051890.A0A3N4LYQ4"/>
<keyword evidence="4" id="KW-0862">Zinc</keyword>
<keyword evidence="3" id="KW-0863">Zinc-finger</keyword>
<organism evidence="9 10">
    <name type="scientific">Terfezia boudieri ATCC MYA-4762</name>
    <dbReference type="NCBI Taxonomy" id="1051890"/>
    <lineage>
        <taxon>Eukaryota</taxon>
        <taxon>Fungi</taxon>
        <taxon>Dikarya</taxon>
        <taxon>Ascomycota</taxon>
        <taxon>Pezizomycotina</taxon>
        <taxon>Pezizomycetes</taxon>
        <taxon>Pezizales</taxon>
        <taxon>Pezizaceae</taxon>
        <taxon>Terfezia</taxon>
    </lineage>
</organism>
<evidence type="ECO:0000256" key="3">
    <source>
        <dbReference type="ARBA" id="ARBA00022771"/>
    </source>
</evidence>
<dbReference type="GO" id="GO:0008270">
    <property type="term" value="F:zinc ion binding"/>
    <property type="evidence" value="ECO:0007669"/>
    <property type="project" value="UniProtKB-KW"/>
</dbReference>
<keyword evidence="5" id="KW-0805">Transcription regulation</keyword>
<evidence type="ECO:0000256" key="6">
    <source>
        <dbReference type="ARBA" id="ARBA00023163"/>
    </source>
</evidence>
<dbReference type="CDD" id="cd21552">
    <property type="entry name" value="VEFS-box_ctSUZ12-like"/>
    <property type="match status" value="1"/>
</dbReference>
<name>A0A3N4LYQ4_9PEZI</name>